<dbReference type="PANTHER" id="PTHR34265">
    <property type="entry name" value="TYPE III PANTOTHENATE KINASE"/>
    <property type="match status" value="1"/>
</dbReference>
<keyword evidence="18" id="KW-1185">Reference proteome</keyword>
<dbReference type="PANTHER" id="PTHR34265:SF1">
    <property type="entry name" value="TYPE III PANTOTHENATE KINASE"/>
    <property type="match status" value="1"/>
</dbReference>
<dbReference type="GO" id="GO:0004594">
    <property type="term" value="F:pantothenate kinase activity"/>
    <property type="evidence" value="ECO:0007669"/>
    <property type="project" value="UniProtKB-UniRule"/>
</dbReference>
<evidence type="ECO:0000256" key="8">
    <source>
        <dbReference type="ARBA" id="ARBA00022679"/>
    </source>
</evidence>
<feature type="binding site" evidence="16">
    <location>
        <position position="177"/>
    </location>
    <ligand>
        <name>substrate</name>
    </ligand>
</feature>
<keyword evidence="16" id="KW-0479">Metal-binding</keyword>
<evidence type="ECO:0000256" key="10">
    <source>
        <dbReference type="ARBA" id="ARBA00022777"/>
    </source>
</evidence>
<sequence length="250" mass="27008">MSSPSRNLVVDVGNSGTKAAAFTDGEMMLPVARVKSGDWSAIDGMVTNLGVQNIIYSTVANVPSQRWTDKWKKAGLGVYSLDRTLPLPFQSDYQTMDTLGQDRIAVVAGTVGRMHTARLIVDAGSCVTSDLVDRNDRYLGGNISPGVTMRLRSMHEHTARLPLIETGTATDLVGRSTGQALLHGGQLGVVYEIEGLFGRLLTVHRDLQLVLTGGDAPLLLPYFSIDVLSYPNLVLLGLNQILSTYVNKHV</sequence>
<dbReference type="EMBL" id="JACIFF010000005">
    <property type="protein sequence ID" value="MBB4079447.1"/>
    <property type="molecule type" value="Genomic_DNA"/>
</dbReference>
<evidence type="ECO:0000313" key="17">
    <source>
        <dbReference type="EMBL" id="MBB4079447.1"/>
    </source>
</evidence>
<evidence type="ECO:0000256" key="14">
    <source>
        <dbReference type="ARBA" id="ARBA00038036"/>
    </source>
</evidence>
<evidence type="ECO:0000256" key="1">
    <source>
        <dbReference type="ARBA" id="ARBA00001206"/>
    </source>
</evidence>
<reference evidence="17 18" key="1">
    <citation type="submission" date="2020-08" db="EMBL/GenBank/DDBJ databases">
        <title>Genomic Encyclopedia of Type Strains, Phase IV (KMG-IV): sequencing the most valuable type-strain genomes for metagenomic binning, comparative biology and taxonomic classification.</title>
        <authorList>
            <person name="Goeker M."/>
        </authorList>
    </citation>
    <scope>NUCLEOTIDE SEQUENCE [LARGE SCALE GENOMIC DNA]</scope>
    <source>
        <strain evidence="17 18">DSM 105137</strain>
    </source>
</reference>
<evidence type="ECO:0000256" key="4">
    <source>
        <dbReference type="ARBA" id="ARBA00005225"/>
    </source>
</evidence>
<keyword evidence="12 16" id="KW-0630">Potassium</keyword>
<evidence type="ECO:0000256" key="13">
    <source>
        <dbReference type="ARBA" id="ARBA00022993"/>
    </source>
</evidence>
<feature type="active site" description="Proton acceptor" evidence="16">
    <location>
        <position position="102"/>
    </location>
</feature>
<dbReference type="CDD" id="cd24015">
    <property type="entry name" value="ASKHA_NBD_PanK-III"/>
    <property type="match status" value="1"/>
</dbReference>
<keyword evidence="13 16" id="KW-0173">Coenzyme A biosynthesis</keyword>
<comment type="function">
    <text evidence="16">Catalyzes the phosphorylation of pantothenate (Pan), the first step in CoA biosynthesis.</text>
</comment>
<feature type="binding site" evidence="16">
    <location>
        <position position="93"/>
    </location>
    <ligand>
        <name>substrate</name>
    </ligand>
</feature>
<organism evidence="17 18">
    <name type="scientific">Neolewinella aquimaris</name>
    <dbReference type="NCBI Taxonomy" id="1835722"/>
    <lineage>
        <taxon>Bacteria</taxon>
        <taxon>Pseudomonadati</taxon>
        <taxon>Bacteroidota</taxon>
        <taxon>Saprospiria</taxon>
        <taxon>Saprospirales</taxon>
        <taxon>Lewinellaceae</taxon>
        <taxon>Neolewinella</taxon>
    </lineage>
</organism>
<evidence type="ECO:0000256" key="5">
    <source>
        <dbReference type="ARBA" id="ARBA00011738"/>
    </source>
</evidence>
<keyword evidence="11 16" id="KW-0067">ATP-binding</keyword>
<dbReference type="InterPro" id="IPR004619">
    <property type="entry name" value="Type_III_PanK"/>
</dbReference>
<gene>
    <name evidence="16" type="primary">coaX</name>
    <name evidence="17" type="ORF">GGR28_002072</name>
</gene>
<comment type="similarity">
    <text evidence="14 16">Belongs to the type III pantothenate kinase family.</text>
</comment>
<dbReference type="UniPathway" id="UPA00241">
    <property type="reaction ID" value="UER00352"/>
</dbReference>
<dbReference type="Pfam" id="PF03309">
    <property type="entry name" value="Pan_kinase"/>
    <property type="match status" value="1"/>
</dbReference>
<evidence type="ECO:0000256" key="3">
    <source>
        <dbReference type="ARBA" id="ARBA00004496"/>
    </source>
</evidence>
<comment type="cofactor">
    <cofactor evidence="16">
        <name>NH4(+)</name>
        <dbReference type="ChEBI" id="CHEBI:28938"/>
    </cofactor>
    <cofactor evidence="16">
        <name>K(+)</name>
        <dbReference type="ChEBI" id="CHEBI:29103"/>
    </cofactor>
    <text evidence="16">A monovalent cation. Ammonium or potassium.</text>
</comment>
<evidence type="ECO:0000256" key="15">
    <source>
        <dbReference type="ARBA" id="ARBA00040883"/>
    </source>
</evidence>
<comment type="pathway">
    <text evidence="4 16">Cofactor biosynthesis; coenzyme A biosynthesis; CoA from (R)-pantothenate: step 1/5.</text>
</comment>
<name>A0A840E827_9BACT</name>
<comment type="cofactor">
    <cofactor evidence="2">
        <name>K(+)</name>
        <dbReference type="ChEBI" id="CHEBI:29103"/>
    </cofactor>
</comment>
<evidence type="ECO:0000256" key="6">
    <source>
        <dbReference type="ARBA" id="ARBA00012102"/>
    </source>
</evidence>
<keyword evidence="8 16" id="KW-0808">Transferase</keyword>
<dbReference type="GO" id="GO:0005737">
    <property type="term" value="C:cytoplasm"/>
    <property type="evidence" value="ECO:0007669"/>
    <property type="project" value="UniProtKB-SubCell"/>
</dbReference>
<evidence type="ECO:0000256" key="11">
    <source>
        <dbReference type="ARBA" id="ARBA00022840"/>
    </source>
</evidence>
<evidence type="ECO:0000256" key="7">
    <source>
        <dbReference type="ARBA" id="ARBA00022490"/>
    </source>
</evidence>
<dbReference type="AlphaFoldDB" id="A0A840E827"/>
<dbReference type="NCBIfam" id="TIGR00671">
    <property type="entry name" value="baf"/>
    <property type="match status" value="1"/>
</dbReference>
<dbReference type="EC" id="2.7.1.33" evidence="6 16"/>
<comment type="caution">
    <text evidence="17">The sequence shown here is derived from an EMBL/GenBank/DDBJ whole genome shotgun (WGS) entry which is preliminary data.</text>
</comment>
<comment type="catalytic activity">
    <reaction evidence="1 16">
        <text>(R)-pantothenate + ATP = (R)-4'-phosphopantothenate + ADP + H(+)</text>
        <dbReference type="Rhea" id="RHEA:16373"/>
        <dbReference type="ChEBI" id="CHEBI:10986"/>
        <dbReference type="ChEBI" id="CHEBI:15378"/>
        <dbReference type="ChEBI" id="CHEBI:29032"/>
        <dbReference type="ChEBI" id="CHEBI:30616"/>
        <dbReference type="ChEBI" id="CHEBI:456216"/>
        <dbReference type="EC" id="2.7.1.33"/>
    </reaction>
</comment>
<dbReference type="RefSeq" id="WP_183495702.1">
    <property type="nucleotide sequence ID" value="NZ_JACIFF010000005.1"/>
</dbReference>
<keyword evidence="9 16" id="KW-0547">Nucleotide-binding</keyword>
<comment type="subunit">
    <text evidence="5 16">Homodimer.</text>
</comment>
<dbReference type="GO" id="GO:0015937">
    <property type="term" value="P:coenzyme A biosynthetic process"/>
    <property type="evidence" value="ECO:0007669"/>
    <property type="project" value="UniProtKB-UniRule"/>
</dbReference>
<dbReference type="HAMAP" id="MF_01274">
    <property type="entry name" value="Pantothen_kinase_3"/>
    <property type="match status" value="1"/>
</dbReference>
<dbReference type="GO" id="GO:0046872">
    <property type="term" value="F:metal ion binding"/>
    <property type="evidence" value="ECO:0007669"/>
    <property type="project" value="UniProtKB-KW"/>
</dbReference>
<accession>A0A840E827</accession>
<dbReference type="GO" id="GO:0005524">
    <property type="term" value="F:ATP binding"/>
    <property type="evidence" value="ECO:0007669"/>
    <property type="project" value="UniProtKB-UniRule"/>
</dbReference>
<keyword evidence="10 16" id="KW-0418">Kinase</keyword>
<dbReference type="Proteomes" id="UP000576209">
    <property type="component" value="Unassembled WGS sequence"/>
</dbReference>
<evidence type="ECO:0000256" key="16">
    <source>
        <dbReference type="HAMAP-Rule" id="MF_01274"/>
    </source>
</evidence>
<evidence type="ECO:0000256" key="2">
    <source>
        <dbReference type="ARBA" id="ARBA00001958"/>
    </source>
</evidence>
<feature type="binding site" evidence="16">
    <location>
        <begin position="100"/>
        <end position="103"/>
    </location>
    <ligand>
        <name>substrate</name>
    </ligand>
</feature>
<feature type="binding site" evidence="16">
    <location>
        <begin position="11"/>
        <end position="18"/>
    </location>
    <ligand>
        <name>ATP</name>
        <dbReference type="ChEBI" id="CHEBI:30616"/>
    </ligand>
</feature>
<feature type="binding site" evidence="16">
    <location>
        <position position="125"/>
    </location>
    <ligand>
        <name>ATP</name>
        <dbReference type="ChEBI" id="CHEBI:30616"/>
    </ligand>
</feature>
<dbReference type="SUPFAM" id="SSF53067">
    <property type="entry name" value="Actin-like ATPase domain"/>
    <property type="match status" value="2"/>
</dbReference>
<proteinExistence type="inferred from homology"/>
<protein>
    <recommendedName>
        <fullName evidence="15 16">Type III pantothenate kinase</fullName>
        <ecNumber evidence="6 16">2.7.1.33</ecNumber>
    </recommendedName>
    <alternativeName>
        <fullName evidence="16">PanK-III</fullName>
    </alternativeName>
    <alternativeName>
        <fullName evidence="16">Pantothenic acid kinase</fullName>
    </alternativeName>
</protein>
<evidence type="ECO:0000313" key="18">
    <source>
        <dbReference type="Proteomes" id="UP000576209"/>
    </source>
</evidence>
<dbReference type="InterPro" id="IPR043129">
    <property type="entry name" value="ATPase_NBD"/>
</dbReference>
<comment type="subcellular location">
    <subcellularLocation>
        <location evidence="3 16">Cytoplasm</location>
    </subcellularLocation>
</comment>
<dbReference type="Gene3D" id="3.30.420.40">
    <property type="match status" value="1"/>
</dbReference>
<feature type="binding site" evidence="16">
    <location>
        <position position="122"/>
    </location>
    <ligand>
        <name>K(+)</name>
        <dbReference type="ChEBI" id="CHEBI:29103"/>
    </ligand>
</feature>
<evidence type="ECO:0000256" key="9">
    <source>
        <dbReference type="ARBA" id="ARBA00022741"/>
    </source>
</evidence>
<evidence type="ECO:0000256" key="12">
    <source>
        <dbReference type="ARBA" id="ARBA00022958"/>
    </source>
</evidence>
<keyword evidence="7 16" id="KW-0963">Cytoplasm</keyword>